<evidence type="ECO:0000256" key="1">
    <source>
        <dbReference type="SAM" id="MobiDB-lite"/>
    </source>
</evidence>
<protein>
    <submittedName>
        <fullName evidence="2">Uncharacterized protein</fullName>
    </submittedName>
</protein>
<accession>A0A848CII3</accession>
<evidence type="ECO:0000313" key="3">
    <source>
        <dbReference type="Proteomes" id="UP000522333"/>
    </source>
</evidence>
<dbReference type="Proteomes" id="UP000522333">
    <property type="component" value="Unassembled WGS sequence"/>
</dbReference>
<dbReference type="EMBL" id="JABAFY010000019">
    <property type="protein sequence ID" value="NME52177.1"/>
    <property type="molecule type" value="Genomic_DNA"/>
</dbReference>
<feature type="region of interest" description="Disordered" evidence="1">
    <location>
        <begin position="375"/>
        <end position="407"/>
    </location>
</feature>
<name>A0A848CII3_9BACT</name>
<proteinExistence type="predicted"/>
<dbReference type="AlphaFoldDB" id="A0A848CII3"/>
<dbReference type="RefSeq" id="WP_168935558.1">
    <property type="nucleotide sequence ID" value="NZ_JABAFY010000019.1"/>
</dbReference>
<comment type="caution">
    <text evidence="2">The sequence shown here is derived from an EMBL/GenBank/DDBJ whole genome shotgun (WGS) entry which is preliminary data.</text>
</comment>
<reference evidence="2 3" key="1">
    <citation type="submission" date="2020-04" db="EMBL/GenBank/DDBJ databases">
        <authorList>
            <person name="Hitch T.C.A."/>
            <person name="Wylensek D."/>
            <person name="Clavel T."/>
        </authorList>
    </citation>
    <scope>NUCLEOTIDE SEQUENCE [LARGE SCALE GENOMIC DNA]</scope>
    <source>
        <strain evidence="2 3">PG-251-APC-1</strain>
    </source>
</reference>
<evidence type="ECO:0000313" key="2">
    <source>
        <dbReference type="EMBL" id="NME52177.1"/>
    </source>
</evidence>
<organism evidence="2 3">
    <name type="scientific">Desulfovibrio piger</name>
    <dbReference type="NCBI Taxonomy" id="901"/>
    <lineage>
        <taxon>Bacteria</taxon>
        <taxon>Pseudomonadati</taxon>
        <taxon>Thermodesulfobacteriota</taxon>
        <taxon>Desulfovibrionia</taxon>
        <taxon>Desulfovibrionales</taxon>
        <taxon>Desulfovibrionaceae</taxon>
        <taxon>Desulfovibrio</taxon>
    </lineage>
</organism>
<gene>
    <name evidence="2" type="ORF">HF854_06470</name>
</gene>
<sequence length="439" mass="48551">MSDMWGLLGPETLPSLRRTRGLGVAASVRRFNDLAVPGLGGVWFGKQIFLALLGVAVAEYVRAWGNSPNIRKISNIEVTNAVEALACWMAYREHGWTPDPRLRGITKLKGWDRITFQQARQPGFYVTQPMRIATVQPLPALGLVEADNTRFNSFRCSDTGRRLIDAVTQGKASRTATEGDHALWAESNATIQSLAKWVLDVGQRKRLPSADILSPLFPLPNTARGVLRRGLLKVGPDAKRRQDAWNWIASLEAGGAASWERKPVQLSETHWHDLQAGACFFALREAAITVLDELESHMGTMASPSLDLSDLSKDRPCDLEPLMLAAQQYLTVMREGRDEDKDALVFAEECCGDDIVRALVRRDGQVLQLRGEHIVPGPAFRGSPQRLGDDTDEEDGPQPAGVPLPPHISSRVRNLWLLQQDMAGKLEALLHPEQKEDDA</sequence>